<accession>A0ABW5CYG9</accession>
<name>A0ABW5CYG9_9BACT</name>
<keyword evidence="4" id="KW-1185">Reference proteome</keyword>
<reference evidence="4" key="1">
    <citation type="journal article" date="2019" name="Int. J. Syst. Evol. Microbiol.">
        <title>The Global Catalogue of Microorganisms (GCM) 10K type strain sequencing project: providing services to taxonomists for standard genome sequencing and annotation.</title>
        <authorList>
            <consortium name="The Broad Institute Genomics Platform"/>
            <consortium name="The Broad Institute Genome Sequencing Center for Infectious Disease"/>
            <person name="Wu L."/>
            <person name="Ma J."/>
        </authorList>
    </citation>
    <scope>NUCLEOTIDE SEQUENCE [LARGE SCALE GENOMIC DNA]</scope>
    <source>
        <strain evidence="4">CGMCC 4.1782</strain>
    </source>
</reference>
<keyword evidence="3" id="KW-0808">Transferase</keyword>
<feature type="domain" description="Glycosyltransferase subfamily 4-like N-terminal" evidence="2">
    <location>
        <begin position="27"/>
        <end position="226"/>
    </location>
</feature>
<organism evidence="3 4">
    <name type="scientific">Pontibacter ruber</name>
    <dbReference type="NCBI Taxonomy" id="1343895"/>
    <lineage>
        <taxon>Bacteria</taxon>
        <taxon>Pseudomonadati</taxon>
        <taxon>Bacteroidota</taxon>
        <taxon>Cytophagia</taxon>
        <taxon>Cytophagales</taxon>
        <taxon>Hymenobacteraceae</taxon>
        <taxon>Pontibacter</taxon>
    </lineage>
</organism>
<comment type="caution">
    <text evidence="3">The sequence shown here is derived from an EMBL/GenBank/DDBJ whole genome shotgun (WGS) entry which is preliminary data.</text>
</comment>
<sequence>MLNNNNLPAKKLKIAYCLSFFPALSETWLFNQLADLMDDGHEVTIFSIGQPEDYTRHHIIEKYDMLFKTVYRPHIPRSKVLRVLKAAYLVGKNIENAIPLLKTLNVFKYGMYALNLQFFYDAVPFLKKKDFDIVHCHFGPNGIKAVNFREVGLLRGKLITSFHGYDVNKQDYLDWPSHYGRKGLYKDLINVCDLFTVNSNYIGRKAELLSIPPEKIALLPEGLHTDNFVKDEQIRQSCSRRIVLTVARLTEFKGIKYSIQAVANLIGEYPDLEYHILGDGEQHEEMKELVAALNLQDQVYLHGASTQEKVREYFNLAQVFVLSGVVAADGEVEAQGLVIQEAQSMELPVITSDAGGAPEGLIDGETGFVLPAGDVAALTEKLRLLLNDPELRETMGKAGRAYVQQHFDQRILHQRLLELYFHVLR</sequence>
<dbReference type="EMBL" id="JBHUIM010000001">
    <property type="protein sequence ID" value="MFD2246070.1"/>
    <property type="molecule type" value="Genomic_DNA"/>
</dbReference>
<proteinExistence type="predicted"/>
<evidence type="ECO:0000259" key="2">
    <source>
        <dbReference type="Pfam" id="PF13439"/>
    </source>
</evidence>
<dbReference type="Pfam" id="PF00534">
    <property type="entry name" value="Glycos_transf_1"/>
    <property type="match status" value="1"/>
</dbReference>
<protein>
    <submittedName>
        <fullName evidence="3">Glycosyltransferase</fullName>
        <ecNumber evidence="3">2.4.-.-</ecNumber>
    </submittedName>
</protein>
<evidence type="ECO:0000313" key="4">
    <source>
        <dbReference type="Proteomes" id="UP001597374"/>
    </source>
</evidence>
<dbReference type="InterPro" id="IPR001296">
    <property type="entry name" value="Glyco_trans_1"/>
</dbReference>
<dbReference type="EC" id="2.4.-.-" evidence="3"/>
<feature type="domain" description="Glycosyl transferase family 1" evidence="1">
    <location>
        <begin position="239"/>
        <end position="400"/>
    </location>
</feature>
<gene>
    <name evidence="3" type="ORF">ACFSKP_07370</name>
</gene>
<dbReference type="PANTHER" id="PTHR45947:SF3">
    <property type="entry name" value="SULFOQUINOVOSYL TRANSFERASE SQD2"/>
    <property type="match status" value="1"/>
</dbReference>
<dbReference type="Pfam" id="PF13439">
    <property type="entry name" value="Glyco_transf_4"/>
    <property type="match status" value="1"/>
</dbReference>
<dbReference type="SUPFAM" id="SSF53756">
    <property type="entry name" value="UDP-Glycosyltransferase/glycogen phosphorylase"/>
    <property type="match status" value="1"/>
</dbReference>
<dbReference type="InterPro" id="IPR050194">
    <property type="entry name" value="Glycosyltransferase_grp1"/>
</dbReference>
<dbReference type="RefSeq" id="WP_250427736.1">
    <property type="nucleotide sequence ID" value="NZ_JALPRR010000001.1"/>
</dbReference>
<keyword evidence="3" id="KW-0328">Glycosyltransferase</keyword>
<evidence type="ECO:0000313" key="3">
    <source>
        <dbReference type="EMBL" id="MFD2246070.1"/>
    </source>
</evidence>
<evidence type="ECO:0000259" key="1">
    <source>
        <dbReference type="Pfam" id="PF00534"/>
    </source>
</evidence>
<dbReference type="GO" id="GO:0016757">
    <property type="term" value="F:glycosyltransferase activity"/>
    <property type="evidence" value="ECO:0007669"/>
    <property type="project" value="UniProtKB-KW"/>
</dbReference>
<dbReference type="PANTHER" id="PTHR45947">
    <property type="entry name" value="SULFOQUINOVOSYL TRANSFERASE SQD2"/>
    <property type="match status" value="1"/>
</dbReference>
<dbReference type="Gene3D" id="3.40.50.2000">
    <property type="entry name" value="Glycogen Phosphorylase B"/>
    <property type="match status" value="2"/>
</dbReference>
<dbReference type="InterPro" id="IPR028098">
    <property type="entry name" value="Glyco_trans_4-like_N"/>
</dbReference>
<dbReference type="Proteomes" id="UP001597374">
    <property type="component" value="Unassembled WGS sequence"/>
</dbReference>